<feature type="transmembrane region" description="Helical" evidence="1">
    <location>
        <begin position="103"/>
        <end position="125"/>
    </location>
</feature>
<dbReference type="InterPro" id="IPR011672">
    <property type="entry name" value="DUF1614"/>
</dbReference>
<dbReference type="Proteomes" id="UP000269499">
    <property type="component" value="Unassembled WGS sequence"/>
</dbReference>
<protein>
    <recommendedName>
        <fullName evidence="4">DUF1614 domain-containing protein</fullName>
    </recommendedName>
</protein>
<feature type="transmembrane region" description="Helical" evidence="1">
    <location>
        <begin position="45"/>
        <end position="65"/>
    </location>
</feature>
<feature type="transmembrane region" description="Helical" evidence="1">
    <location>
        <begin position="189"/>
        <end position="208"/>
    </location>
</feature>
<feature type="transmembrane region" description="Helical" evidence="1">
    <location>
        <begin position="162"/>
        <end position="183"/>
    </location>
</feature>
<dbReference type="EMBL" id="QMRA01000039">
    <property type="protein sequence ID" value="RLE53999.1"/>
    <property type="molecule type" value="Genomic_DNA"/>
</dbReference>
<evidence type="ECO:0000256" key="1">
    <source>
        <dbReference type="SAM" id="Phobius"/>
    </source>
</evidence>
<feature type="transmembrane region" description="Helical" evidence="1">
    <location>
        <begin position="12"/>
        <end position="39"/>
    </location>
</feature>
<gene>
    <name evidence="2" type="ORF">DRJ26_02460</name>
</gene>
<dbReference type="AlphaFoldDB" id="A0A497F405"/>
<feature type="transmembrane region" description="Helical" evidence="1">
    <location>
        <begin position="220"/>
        <end position="245"/>
    </location>
</feature>
<evidence type="ECO:0000313" key="2">
    <source>
        <dbReference type="EMBL" id="RLE53999.1"/>
    </source>
</evidence>
<keyword evidence="1" id="KW-0812">Transmembrane</keyword>
<evidence type="ECO:0008006" key="4">
    <source>
        <dbReference type="Google" id="ProtNLM"/>
    </source>
</evidence>
<accession>A0A497F405</accession>
<feature type="transmembrane region" description="Helical" evidence="1">
    <location>
        <begin position="131"/>
        <end position="150"/>
    </location>
</feature>
<organism evidence="2 3">
    <name type="scientific">Thermoproteota archaeon</name>
    <dbReference type="NCBI Taxonomy" id="2056631"/>
    <lineage>
        <taxon>Archaea</taxon>
        <taxon>Thermoproteota</taxon>
    </lineage>
</organism>
<evidence type="ECO:0000313" key="3">
    <source>
        <dbReference type="Proteomes" id="UP000269499"/>
    </source>
</evidence>
<proteinExistence type="predicted"/>
<keyword evidence="1" id="KW-1133">Transmembrane helix</keyword>
<keyword evidence="1" id="KW-0472">Membrane</keyword>
<reference evidence="2 3" key="1">
    <citation type="submission" date="2018-06" db="EMBL/GenBank/DDBJ databases">
        <title>Extensive metabolic versatility and redundancy in microbially diverse, dynamic hydrothermal sediments.</title>
        <authorList>
            <person name="Dombrowski N."/>
            <person name="Teske A."/>
            <person name="Baker B.J."/>
        </authorList>
    </citation>
    <scope>NUCLEOTIDE SEQUENCE [LARGE SCALE GENOMIC DNA]</scope>
    <source>
        <strain evidence="2">B20_G2</strain>
    </source>
</reference>
<comment type="caution">
    <text evidence="2">The sequence shown here is derived from an EMBL/GenBank/DDBJ whole genome shotgun (WGS) entry which is preliminary data.</text>
</comment>
<name>A0A497F405_9CREN</name>
<sequence length="246" mass="26894">MTLRNRSIIYRPFTLTYLLVLFISTLALFLIMIYTVPILVRGLRIPPPIALLIFYLTLIGSYVNIPLTSIETVEPTVTFKQVRFFGITWIIPELGWGVRETIIAINFGGAIIPTALSLFLLLYNIPKYEPSPLATYVKVAIALILISYFMKKTARIVPGLGIAVPAMLPPIVTAIISLILYQIPPQSNPSVIAYISGTFGTLIGADLLNLRNVTKVRARIVSIGGAGTFDGIYLTGLIATALTLIA</sequence>
<dbReference type="Pfam" id="PF07758">
    <property type="entry name" value="DUF1614"/>
    <property type="match status" value="1"/>
</dbReference>